<reference evidence="1" key="1">
    <citation type="journal article" date="2013" name="Genetics">
        <title>The draft genome and transcriptome of Panagrellus redivivus are shaped by the harsh demands of a free-living lifestyle.</title>
        <authorList>
            <person name="Srinivasan J."/>
            <person name="Dillman A.R."/>
            <person name="Macchietto M.G."/>
            <person name="Heikkinen L."/>
            <person name="Lakso M."/>
            <person name="Fracchia K.M."/>
            <person name="Antoshechkin I."/>
            <person name="Mortazavi A."/>
            <person name="Wong G."/>
            <person name="Sternberg P.W."/>
        </authorList>
    </citation>
    <scope>NUCLEOTIDE SEQUENCE [LARGE SCALE GENOMIC DNA]</scope>
    <source>
        <strain evidence="1">MT8872</strain>
    </source>
</reference>
<keyword evidence="1" id="KW-1185">Reference proteome</keyword>
<dbReference type="Proteomes" id="UP000492821">
    <property type="component" value="Unassembled WGS sequence"/>
</dbReference>
<dbReference type="Gene3D" id="1.10.1410.10">
    <property type="match status" value="1"/>
</dbReference>
<dbReference type="AlphaFoldDB" id="A0A7E4UQ35"/>
<evidence type="ECO:0000313" key="1">
    <source>
        <dbReference type="Proteomes" id="UP000492821"/>
    </source>
</evidence>
<accession>A0A7E4UQ35</accession>
<reference evidence="2" key="2">
    <citation type="submission" date="2020-10" db="UniProtKB">
        <authorList>
            <consortium name="WormBaseParasite"/>
        </authorList>
    </citation>
    <scope>IDENTIFICATION</scope>
</reference>
<sequence>MCTRFRLSCVHPSTSNRVAQQTEELIRYFHEVNATLSEYVFVNIPPHVQVRANIAASFAQIFYPSAFEHYPTQLQKLSEMNFNGAAIDSCLTVIQGVTNRRFRSIEERLHEFDNLVDKMRSKQLRYLARVRSIDTKRFFLPTGSAAAGTPVDSATDVDLTASGSYSEELLDAIKKEFGFAYIMKKKTVIVVPKLAIDIAIYGEDTSSSELAELMAQTPLRLRLLMSAVKKVLKLVGIIHTGNKFLSSVSVCVAVWTWSKHYGTYTSAEPLQSFFRWFASVDFRRYGISLHDGIYIKRTQHALEVEHPVDRTMFIASAVASTNVATIIKWSKVLSKLPNVECFL</sequence>
<evidence type="ECO:0000313" key="2">
    <source>
        <dbReference type="WBParaSite" id="Pan_g11117.t1"/>
    </source>
</evidence>
<protein>
    <submittedName>
        <fullName evidence="2">Polynucleotide adenylyltransferase</fullName>
    </submittedName>
</protein>
<dbReference type="WBParaSite" id="Pan_g11117.t1">
    <property type="protein sequence ID" value="Pan_g11117.t1"/>
    <property type="gene ID" value="Pan_g11117"/>
</dbReference>
<proteinExistence type="predicted"/>
<organism evidence="1 2">
    <name type="scientific">Panagrellus redivivus</name>
    <name type="common">Microworm</name>
    <dbReference type="NCBI Taxonomy" id="6233"/>
    <lineage>
        <taxon>Eukaryota</taxon>
        <taxon>Metazoa</taxon>
        <taxon>Ecdysozoa</taxon>
        <taxon>Nematoda</taxon>
        <taxon>Chromadorea</taxon>
        <taxon>Rhabditida</taxon>
        <taxon>Tylenchina</taxon>
        <taxon>Panagrolaimomorpha</taxon>
        <taxon>Panagrolaimoidea</taxon>
        <taxon>Panagrolaimidae</taxon>
        <taxon>Panagrellus</taxon>
    </lineage>
</organism>
<name>A0A7E4UQ35_PANRE</name>
<dbReference type="SUPFAM" id="SSF81631">
    <property type="entry name" value="PAP/OAS1 substrate-binding domain"/>
    <property type="match status" value="1"/>
</dbReference>